<keyword evidence="2" id="KW-1185">Reference proteome</keyword>
<comment type="caution">
    <text evidence="1">The sequence shown here is derived from an EMBL/GenBank/DDBJ whole genome shotgun (WGS) entry which is preliminary data.</text>
</comment>
<gene>
    <name evidence="1" type="ORF">WR25_17036</name>
</gene>
<proteinExistence type="predicted"/>
<accession>A0A2A2KJU0</accession>
<sequence>MPVYERQIWTCLLWKPLLTQLNNNKYRYDGIHINTYSHVHVHIDIDTYSHVHVHIDVHNNYYYNRSLFRKFSCIS</sequence>
<evidence type="ECO:0000313" key="1">
    <source>
        <dbReference type="EMBL" id="PAV74205.1"/>
    </source>
</evidence>
<organism evidence="1 2">
    <name type="scientific">Diploscapter pachys</name>
    <dbReference type="NCBI Taxonomy" id="2018661"/>
    <lineage>
        <taxon>Eukaryota</taxon>
        <taxon>Metazoa</taxon>
        <taxon>Ecdysozoa</taxon>
        <taxon>Nematoda</taxon>
        <taxon>Chromadorea</taxon>
        <taxon>Rhabditida</taxon>
        <taxon>Rhabditina</taxon>
        <taxon>Rhabditomorpha</taxon>
        <taxon>Rhabditoidea</taxon>
        <taxon>Rhabditidae</taxon>
        <taxon>Diploscapter</taxon>
    </lineage>
</organism>
<name>A0A2A2KJU0_9BILA</name>
<dbReference type="Proteomes" id="UP000218231">
    <property type="component" value="Unassembled WGS sequence"/>
</dbReference>
<evidence type="ECO:0000313" key="2">
    <source>
        <dbReference type="Proteomes" id="UP000218231"/>
    </source>
</evidence>
<reference evidence="1 2" key="1">
    <citation type="journal article" date="2017" name="Curr. Biol.">
        <title>Genome architecture and evolution of a unichromosomal asexual nematode.</title>
        <authorList>
            <person name="Fradin H."/>
            <person name="Zegar C."/>
            <person name="Gutwein M."/>
            <person name="Lucas J."/>
            <person name="Kovtun M."/>
            <person name="Corcoran D."/>
            <person name="Baugh L.R."/>
            <person name="Kiontke K."/>
            <person name="Gunsalus K."/>
            <person name="Fitch D.H."/>
            <person name="Piano F."/>
        </authorList>
    </citation>
    <scope>NUCLEOTIDE SEQUENCE [LARGE SCALE GENOMIC DNA]</scope>
    <source>
        <strain evidence="1">PF1309</strain>
    </source>
</reference>
<protein>
    <submittedName>
        <fullName evidence="1">Uncharacterized protein</fullName>
    </submittedName>
</protein>
<dbReference type="EMBL" id="LIAE01008389">
    <property type="protein sequence ID" value="PAV74205.1"/>
    <property type="molecule type" value="Genomic_DNA"/>
</dbReference>
<dbReference type="AlphaFoldDB" id="A0A2A2KJU0"/>